<feature type="region of interest" description="Disordered" evidence="7">
    <location>
        <begin position="290"/>
        <end position="320"/>
    </location>
</feature>
<dbReference type="GO" id="GO:2000391">
    <property type="term" value="P:positive regulation of neutrophil extravasation"/>
    <property type="evidence" value="ECO:0007669"/>
    <property type="project" value="TreeGrafter"/>
</dbReference>
<dbReference type="Pfam" id="PF12301">
    <property type="entry name" value="CD99L2"/>
    <property type="match status" value="1"/>
</dbReference>
<feature type="compositionally biased region" description="Acidic residues" evidence="7">
    <location>
        <begin position="61"/>
        <end position="73"/>
    </location>
</feature>
<evidence type="ECO:0000313" key="10">
    <source>
        <dbReference type="Ensembl" id="ENSGACP00000069520.1"/>
    </source>
</evidence>
<feature type="compositionally biased region" description="Acidic residues" evidence="7">
    <location>
        <begin position="23"/>
        <end position="42"/>
    </location>
</feature>
<feature type="chain" id="PRO_5043032989" evidence="9">
    <location>
        <begin position="20"/>
        <end position="320"/>
    </location>
</feature>
<evidence type="ECO:0000256" key="7">
    <source>
        <dbReference type="SAM" id="MobiDB-lite"/>
    </source>
</evidence>
<reference evidence="10 11" key="1">
    <citation type="journal article" date="2021" name="G3 (Bethesda)">
        <title>Improved contiguity of the threespine stickleback genome using long-read sequencing.</title>
        <authorList>
            <person name="Nath S."/>
            <person name="Shaw D.E."/>
            <person name="White M.A."/>
        </authorList>
    </citation>
    <scope>NUCLEOTIDE SEQUENCE [LARGE SCALE GENOMIC DNA]</scope>
    <source>
        <strain evidence="10 11">Lake Benthic</strain>
    </source>
</reference>
<sequence length="320" mass="32908">MSYLWILLLGSLLAAGAKAQEDAAPEEDAEAPEGGDAPDEPAADVNTDNSSPEIPTSASDSEPEETSTAEEAEAVPSPVADQEVEAEGEVPTENAVPAPQGPAADPEPEAEAEATTPQGPAADPEPEAEAEATTPQGPAADPEPEAEAEATTPQGPAADDDVIDPTTEEKGATLAPEIGAEADPTVEDDEEKPTVPPAVVKKVDPELEVMVPETEVVAEKKTEKDGRSKGRMGVFSEPPVSGASGEDKPEHKEASSGSLAAILSAVGVSVVGAIVGYFTYQQKKLCFKNRQEADPEAARKADTTEAQSDPQVLSNLLNSS</sequence>
<evidence type="ECO:0000256" key="9">
    <source>
        <dbReference type="SAM" id="SignalP"/>
    </source>
</evidence>
<evidence type="ECO:0000256" key="3">
    <source>
        <dbReference type="ARBA" id="ARBA00022692"/>
    </source>
</evidence>
<keyword evidence="6 8" id="KW-0472">Membrane</keyword>
<dbReference type="AlphaFoldDB" id="A0AAQ4S2T1"/>
<comment type="subcellular location">
    <subcellularLocation>
        <location evidence="1">Membrane</location>
        <topology evidence="1">Single-pass type I membrane protein</topology>
    </subcellularLocation>
</comment>
<keyword evidence="3 8" id="KW-0812">Transmembrane</keyword>
<evidence type="ECO:0000256" key="6">
    <source>
        <dbReference type="ARBA" id="ARBA00023136"/>
    </source>
</evidence>
<feature type="compositionally biased region" description="Basic and acidic residues" evidence="7">
    <location>
        <begin position="245"/>
        <end position="254"/>
    </location>
</feature>
<dbReference type="Proteomes" id="UP000007635">
    <property type="component" value="Chromosome XVI"/>
</dbReference>
<feature type="compositionally biased region" description="Low complexity" evidence="7">
    <location>
        <begin position="131"/>
        <end position="140"/>
    </location>
</feature>
<evidence type="ECO:0000256" key="2">
    <source>
        <dbReference type="ARBA" id="ARBA00008763"/>
    </source>
</evidence>
<evidence type="ECO:0000256" key="1">
    <source>
        <dbReference type="ARBA" id="ARBA00004479"/>
    </source>
</evidence>
<organism evidence="10 11">
    <name type="scientific">Gasterosteus aculeatus aculeatus</name>
    <name type="common">three-spined stickleback</name>
    <dbReference type="NCBI Taxonomy" id="481459"/>
    <lineage>
        <taxon>Eukaryota</taxon>
        <taxon>Metazoa</taxon>
        <taxon>Chordata</taxon>
        <taxon>Craniata</taxon>
        <taxon>Vertebrata</taxon>
        <taxon>Euteleostomi</taxon>
        <taxon>Actinopterygii</taxon>
        <taxon>Neopterygii</taxon>
        <taxon>Teleostei</taxon>
        <taxon>Neoteleostei</taxon>
        <taxon>Acanthomorphata</taxon>
        <taxon>Eupercaria</taxon>
        <taxon>Perciformes</taxon>
        <taxon>Cottioidei</taxon>
        <taxon>Gasterosteales</taxon>
        <taxon>Gasterosteidae</taxon>
        <taxon>Gasterosteus</taxon>
    </lineage>
</organism>
<comment type="similarity">
    <text evidence="2">Belongs to the CD99 family.</text>
</comment>
<accession>A0AAQ4S2T1</accession>
<keyword evidence="5 8" id="KW-1133">Transmembrane helix</keyword>
<reference evidence="10" key="3">
    <citation type="submission" date="2025-09" db="UniProtKB">
        <authorList>
            <consortium name="Ensembl"/>
        </authorList>
    </citation>
    <scope>IDENTIFICATION</scope>
</reference>
<feature type="compositionally biased region" description="Polar residues" evidence="7">
    <location>
        <begin position="304"/>
        <end position="320"/>
    </location>
</feature>
<protein>
    <submittedName>
        <fullName evidence="10">Uncharacterized protein</fullName>
    </submittedName>
</protein>
<dbReference type="GO" id="GO:0005886">
    <property type="term" value="C:plasma membrane"/>
    <property type="evidence" value="ECO:0007669"/>
    <property type="project" value="TreeGrafter"/>
</dbReference>
<evidence type="ECO:0000256" key="4">
    <source>
        <dbReference type="ARBA" id="ARBA00022729"/>
    </source>
</evidence>
<keyword evidence="4 9" id="KW-0732">Signal</keyword>
<reference evidence="10" key="2">
    <citation type="submission" date="2025-08" db="UniProtKB">
        <authorList>
            <consortium name="Ensembl"/>
        </authorList>
    </citation>
    <scope>IDENTIFICATION</scope>
</reference>
<evidence type="ECO:0000256" key="8">
    <source>
        <dbReference type="SAM" id="Phobius"/>
    </source>
</evidence>
<feature type="compositionally biased region" description="Low complexity" evidence="7">
    <location>
        <begin position="113"/>
        <end position="122"/>
    </location>
</feature>
<keyword evidence="11" id="KW-1185">Reference proteome</keyword>
<dbReference type="GO" id="GO:0072683">
    <property type="term" value="P:T cell extravasation"/>
    <property type="evidence" value="ECO:0007669"/>
    <property type="project" value="TreeGrafter"/>
</dbReference>
<feature type="compositionally biased region" description="Basic and acidic residues" evidence="7">
    <location>
        <begin position="290"/>
        <end position="303"/>
    </location>
</feature>
<dbReference type="Ensembl" id="ENSGACT00000032202.1">
    <property type="protein sequence ID" value="ENSGACP00000069520.1"/>
    <property type="gene ID" value="ENSGACG00000006329.2"/>
</dbReference>
<evidence type="ECO:0000256" key="5">
    <source>
        <dbReference type="ARBA" id="ARBA00022989"/>
    </source>
</evidence>
<dbReference type="PANTHER" id="PTHR15076:SF15">
    <property type="entry name" value="CD99 ANTIGEN"/>
    <property type="match status" value="1"/>
</dbReference>
<dbReference type="PANTHER" id="PTHR15076">
    <property type="entry name" value="CD99/MIC2 PROTEIN RELATED"/>
    <property type="match status" value="1"/>
</dbReference>
<feature type="region of interest" description="Disordered" evidence="7">
    <location>
        <begin position="16"/>
        <end position="255"/>
    </location>
</feature>
<dbReference type="InterPro" id="IPR022078">
    <property type="entry name" value="CD99L2"/>
</dbReference>
<dbReference type="GO" id="GO:0034109">
    <property type="term" value="P:homotypic cell-cell adhesion"/>
    <property type="evidence" value="ECO:0007669"/>
    <property type="project" value="TreeGrafter"/>
</dbReference>
<evidence type="ECO:0000313" key="11">
    <source>
        <dbReference type="Proteomes" id="UP000007635"/>
    </source>
</evidence>
<dbReference type="GeneTree" id="ENSGT00940000177459"/>
<proteinExistence type="inferred from homology"/>
<feature type="signal peptide" evidence="9">
    <location>
        <begin position="1"/>
        <end position="19"/>
    </location>
</feature>
<feature type="compositionally biased region" description="Basic and acidic residues" evidence="7">
    <location>
        <begin position="217"/>
        <end position="228"/>
    </location>
</feature>
<feature type="transmembrane region" description="Helical" evidence="8">
    <location>
        <begin position="259"/>
        <end position="280"/>
    </location>
</feature>
<name>A0AAQ4S2T1_GASAC</name>